<dbReference type="Pfam" id="PF08205">
    <property type="entry name" value="C2-set_2"/>
    <property type="match status" value="1"/>
</dbReference>
<evidence type="ECO:0000259" key="3">
    <source>
        <dbReference type="PROSITE" id="PS50835"/>
    </source>
</evidence>
<dbReference type="Proteomes" id="UP001487740">
    <property type="component" value="Unassembled WGS sequence"/>
</dbReference>
<dbReference type="InterPro" id="IPR036179">
    <property type="entry name" value="Ig-like_dom_sf"/>
</dbReference>
<dbReference type="PANTHER" id="PTHR23278:SF19">
    <property type="entry name" value="OBSCURIN"/>
    <property type="match status" value="1"/>
</dbReference>
<proteinExistence type="predicted"/>
<organism evidence="4 5">
    <name type="scientific">Scylla paramamosain</name>
    <name type="common">Mud crab</name>
    <dbReference type="NCBI Taxonomy" id="85552"/>
    <lineage>
        <taxon>Eukaryota</taxon>
        <taxon>Metazoa</taxon>
        <taxon>Ecdysozoa</taxon>
        <taxon>Arthropoda</taxon>
        <taxon>Crustacea</taxon>
        <taxon>Multicrustacea</taxon>
        <taxon>Malacostraca</taxon>
        <taxon>Eumalacostraca</taxon>
        <taxon>Eucarida</taxon>
        <taxon>Decapoda</taxon>
        <taxon>Pleocyemata</taxon>
        <taxon>Brachyura</taxon>
        <taxon>Eubrachyura</taxon>
        <taxon>Portunoidea</taxon>
        <taxon>Portunidae</taxon>
        <taxon>Portuninae</taxon>
        <taxon>Scylla</taxon>
    </lineage>
</organism>
<feature type="region of interest" description="Disordered" evidence="2">
    <location>
        <begin position="251"/>
        <end position="275"/>
    </location>
</feature>
<comment type="caution">
    <text evidence="4">The sequence shown here is derived from an EMBL/GenBank/DDBJ whole genome shotgun (WGS) entry which is preliminary data.</text>
</comment>
<evidence type="ECO:0000313" key="4">
    <source>
        <dbReference type="EMBL" id="KAK8391235.1"/>
    </source>
</evidence>
<reference evidence="4 5" key="1">
    <citation type="submission" date="2023-03" db="EMBL/GenBank/DDBJ databases">
        <title>High-quality genome of Scylla paramamosain provides insights in environmental adaptation.</title>
        <authorList>
            <person name="Zhang L."/>
        </authorList>
    </citation>
    <scope>NUCLEOTIDE SEQUENCE [LARGE SCALE GENOMIC DNA]</scope>
    <source>
        <strain evidence="4">LZ_2023a</strain>
        <tissue evidence="4">Muscle</tissue>
    </source>
</reference>
<name>A0AAW0TUP5_SCYPA</name>
<dbReference type="InterPro" id="IPR007110">
    <property type="entry name" value="Ig-like_dom"/>
</dbReference>
<sequence>MLAPYYSLLLPLRSSSTPLTRPLLPFPRSPRLDPPPSSYDGRVPQLLEDIRAENTELKMTREAATLTFTRLALQHAGLYECRVEFFRSPTHTSLVNLTLVEPPRVVEVRDRQKGPPKNGVLGPYEEGVMVVFTCLARDGWPLPNVTWWRGSKMVDGGWEVSGPRLVRNDLVVSKLTRDWHNDTLTCTASNTKLVPPSSVSATIQMYLLPTNVAITGPTTAKEGHRMRLRCTSRGSRPSARLTWTLHGKTVPAEKEVEKEEEEMEEGEEEEKEEEARYTCVTGSSHSQAACDSAARGNYAASSGSKDGGRVGLYVAVNGGQWWQRGAVSGSQRGLWRATGAGDEGSASGFVTRNVRSERDEGYELPLSLDRSLLREVQSGGGGDGCGDGGMMGVMVERLQAYITSTYLYHFIRVLITCLSHLFREAAAGGGFYLSREADANTANTTTSNTHVGAAIEG</sequence>
<keyword evidence="1" id="KW-1015">Disulfide bond</keyword>
<feature type="compositionally biased region" description="Pro residues" evidence="2">
    <location>
        <begin position="24"/>
        <end position="37"/>
    </location>
</feature>
<evidence type="ECO:0000256" key="1">
    <source>
        <dbReference type="ARBA" id="ARBA00023157"/>
    </source>
</evidence>
<gene>
    <name evidence="4" type="ORF">O3P69_017123</name>
</gene>
<dbReference type="InterPro" id="IPR013162">
    <property type="entry name" value="CD80_C2-set"/>
</dbReference>
<evidence type="ECO:0000313" key="5">
    <source>
        <dbReference type="Proteomes" id="UP001487740"/>
    </source>
</evidence>
<keyword evidence="5" id="KW-1185">Reference proteome</keyword>
<dbReference type="CDD" id="cd00096">
    <property type="entry name" value="Ig"/>
    <property type="match status" value="1"/>
</dbReference>
<dbReference type="PROSITE" id="PS50835">
    <property type="entry name" value="IG_LIKE"/>
    <property type="match status" value="2"/>
</dbReference>
<feature type="compositionally biased region" description="Acidic residues" evidence="2">
    <location>
        <begin position="258"/>
        <end position="272"/>
    </location>
</feature>
<feature type="domain" description="Ig-like" evidence="3">
    <location>
        <begin position="209"/>
        <end position="279"/>
    </location>
</feature>
<dbReference type="SUPFAM" id="SSF48726">
    <property type="entry name" value="Immunoglobulin"/>
    <property type="match status" value="2"/>
</dbReference>
<dbReference type="AlphaFoldDB" id="A0AAW0TUP5"/>
<feature type="domain" description="Ig-like" evidence="3">
    <location>
        <begin position="103"/>
        <end position="202"/>
    </location>
</feature>
<dbReference type="InterPro" id="IPR013783">
    <property type="entry name" value="Ig-like_fold"/>
</dbReference>
<accession>A0AAW0TUP5</accession>
<dbReference type="EMBL" id="JARAKH010000024">
    <property type="protein sequence ID" value="KAK8391235.1"/>
    <property type="molecule type" value="Genomic_DNA"/>
</dbReference>
<evidence type="ECO:0000256" key="2">
    <source>
        <dbReference type="SAM" id="MobiDB-lite"/>
    </source>
</evidence>
<feature type="region of interest" description="Disordered" evidence="2">
    <location>
        <begin position="20"/>
        <end position="42"/>
    </location>
</feature>
<dbReference type="Gene3D" id="2.60.40.10">
    <property type="entry name" value="Immunoglobulins"/>
    <property type="match status" value="3"/>
</dbReference>
<protein>
    <recommendedName>
        <fullName evidence="3">Ig-like domain-containing protein</fullName>
    </recommendedName>
</protein>
<dbReference type="PANTHER" id="PTHR23278">
    <property type="entry name" value="SIDESTEP PROTEIN"/>
    <property type="match status" value="1"/>
</dbReference>